<sequence length="152" mass="16810">MKKKVILYSIFAIVFSFAMEALGGAFYLLRDPAVDSFAASPLTPPPIVFPIAWTILYGLLAASFALILIRSDGKEGLLYLLNGVLSVLWTYIYFGKANPGGALILLVVLIALTLYMFYRAYQTDRLAACLLLPYLLWLAFATVLTYDLALLN</sequence>
<dbReference type="CDD" id="cd15904">
    <property type="entry name" value="TSPO_MBR"/>
    <property type="match status" value="1"/>
</dbReference>
<dbReference type="GO" id="GO:0033013">
    <property type="term" value="P:tetrapyrrole metabolic process"/>
    <property type="evidence" value="ECO:0007669"/>
    <property type="project" value="UniProtKB-ARBA"/>
</dbReference>
<dbReference type="Pfam" id="PF03073">
    <property type="entry name" value="TspO_MBR"/>
    <property type="match status" value="1"/>
</dbReference>
<reference evidence="7" key="1">
    <citation type="submission" date="2020-08" db="EMBL/GenBank/DDBJ databases">
        <title>Genome public.</title>
        <authorList>
            <person name="Liu C."/>
            <person name="Sun Q."/>
        </authorList>
    </citation>
    <scope>NUCLEOTIDE SEQUENCE</scope>
    <source>
        <strain evidence="7">NSJ-63</strain>
    </source>
</reference>
<evidence type="ECO:0000256" key="2">
    <source>
        <dbReference type="ARBA" id="ARBA00007524"/>
    </source>
</evidence>
<dbReference type="RefSeq" id="WP_249280461.1">
    <property type="nucleotide sequence ID" value="NZ_JACRSS010000003.1"/>
</dbReference>
<protein>
    <submittedName>
        <fullName evidence="7">Tryptophan-rich sensory protein</fullName>
    </submittedName>
</protein>
<gene>
    <name evidence="7" type="ORF">H8693_07425</name>
</gene>
<dbReference type="PANTHER" id="PTHR10057:SF0">
    <property type="entry name" value="TRANSLOCATOR PROTEIN"/>
    <property type="match status" value="1"/>
</dbReference>
<comment type="similarity">
    <text evidence="2">Belongs to the TspO/BZRP family.</text>
</comment>
<proteinExistence type="inferred from homology"/>
<dbReference type="EMBL" id="JACRSS010000003">
    <property type="protein sequence ID" value="MBC8538764.1"/>
    <property type="molecule type" value="Genomic_DNA"/>
</dbReference>
<evidence type="ECO:0000313" key="7">
    <source>
        <dbReference type="EMBL" id="MBC8538764.1"/>
    </source>
</evidence>
<name>A0A926DJ87_9FIRM</name>
<keyword evidence="5 6" id="KW-0472">Membrane</keyword>
<dbReference type="InterPro" id="IPR038330">
    <property type="entry name" value="TspO/MBR-related_sf"/>
</dbReference>
<feature type="transmembrane region" description="Helical" evidence="6">
    <location>
        <begin position="125"/>
        <end position="146"/>
    </location>
</feature>
<organism evidence="7 8">
    <name type="scientific">Guopingia tenuis</name>
    <dbReference type="NCBI Taxonomy" id="2763656"/>
    <lineage>
        <taxon>Bacteria</taxon>
        <taxon>Bacillati</taxon>
        <taxon>Bacillota</taxon>
        <taxon>Clostridia</taxon>
        <taxon>Christensenellales</taxon>
        <taxon>Christensenellaceae</taxon>
        <taxon>Guopingia</taxon>
    </lineage>
</organism>
<evidence type="ECO:0000256" key="5">
    <source>
        <dbReference type="ARBA" id="ARBA00023136"/>
    </source>
</evidence>
<dbReference type="FunFam" id="1.20.1260.100:FF:000001">
    <property type="entry name" value="translocator protein 2"/>
    <property type="match status" value="1"/>
</dbReference>
<dbReference type="PANTHER" id="PTHR10057">
    <property type="entry name" value="PERIPHERAL-TYPE BENZODIAZEPINE RECEPTOR"/>
    <property type="match status" value="1"/>
</dbReference>
<keyword evidence="8" id="KW-1185">Reference proteome</keyword>
<keyword evidence="3 6" id="KW-0812">Transmembrane</keyword>
<evidence type="ECO:0000256" key="1">
    <source>
        <dbReference type="ARBA" id="ARBA00004141"/>
    </source>
</evidence>
<comment type="subcellular location">
    <subcellularLocation>
        <location evidence="1">Membrane</location>
        <topology evidence="1">Multi-pass membrane protein</topology>
    </subcellularLocation>
</comment>
<feature type="transmembrane region" description="Helical" evidence="6">
    <location>
        <begin position="47"/>
        <end position="69"/>
    </location>
</feature>
<dbReference type="InterPro" id="IPR004307">
    <property type="entry name" value="TspO_MBR"/>
</dbReference>
<feature type="transmembrane region" description="Helical" evidence="6">
    <location>
        <begin position="100"/>
        <end position="118"/>
    </location>
</feature>
<dbReference type="GO" id="GO:0016020">
    <property type="term" value="C:membrane"/>
    <property type="evidence" value="ECO:0007669"/>
    <property type="project" value="UniProtKB-SubCell"/>
</dbReference>
<accession>A0A926DJ87</accession>
<dbReference type="PIRSF" id="PIRSF005859">
    <property type="entry name" value="PBR"/>
    <property type="match status" value="1"/>
</dbReference>
<evidence type="ECO:0000256" key="4">
    <source>
        <dbReference type="ARBA" id="ARBA00022989"/>
    </source>
</evidence>
<dbReference type="Gene3D" id="1.20.1260.100">
    <property type="entry name" value="TspO/MBR protein"/>
    <property type="match status" value="1"/>
</dbReference>
<dbReference type="Proteomes" id="UP000617951">
    <property type="component" value="Unassembled WGS sequence"/>
</dbReference>
<evidence type="ECO:0000256" key="3">
    <source>
        <dbReference type="ARBA" id="ARBA00022692"/>
    </source>
</evidence>
<dbReference type="AlphaFoldDB" id="A0A926DJ87"/>
<feature type="transmembrane region" description="Helical" evidence="6">
    <location>
        <begin position="5"/>
        <end position="27"/>
    </location>
</feature>
<evidence type="ECO:0000313" key="8">
    <source>
        <dbReference type="Proteomes" id="UP000617951"/>
    </source>
</evidence>
<keyword evidence="4 6" id="KW-1133">Transmembrane helix</keyword>
<feature type="transmembrane region" description="Helical" evidence="6">
    <location>
        <begin position="76"/>
        <end position="94"/>
    </location>
</feature>
<comment type="caution">
    <text evidence="7">The sequence shown here is derived from an EMBL/GenBank/DDBJ whole genome shotgun (WGS) entry which is preliminary data.</text>
</comment>
<evidence type="ECO:0000256" key="6">
    <source>
        <dbReference type="SAM" id="Phobius"/>
    </source>
</evidence>